<evidence type="ECO:0000256" key="1">
    <source>
        <dbReference type="ARBA" id="ARBA00022823"/>
    </source>
</evidence>
<dbReference type="PANTHER" id="PTHR11715">
    <property type="entry name" value="GLYCINE CLEAVAGE SYSTEM H PROTEIN"/>
    <property type="match status" value="1"/>
</dbReference>
<dbReference type="InterPro" id="IPR033753">
    <property type="entry name" value="GCV_H/Fam206"/>
</dbReference>
<dbReference type="AlphaFoldDB" id="A0A5C5SFA8"/>
<comment type="caution">
    <text evidence="2">The sequence shown here is derived from an EMBL/GenBank/DDBJ whole genome shotgun (WGS) entry which is preliminary data.</text>
</comment>
<dbReference type="GO" id="GO:0005960">
    <property type="term" value="C:glycine cleavage complex"/>
    <property type="evidence" value="ECO:0007669"/>
    <property type="project" value="InterPro"/>
</dbReference>
<name>A0A5C5SFA8_9STRE</name>
<dbReference type="RefSeq" id="WP_146565771.1">
    <property type="nucleotide sequence ID" value="NZ_VOHL01000001.1"/>
</dbReference>
<dbReference type="Pfam" id="PF01597">
    <property type="entry name" value="GCV_H"/>
    <property type="match status" value="1"/>
</dbReference>
<dbReference type="Proteomes" id="UP000317430">
    <property type="component" value="Unassembled WGS sequence"/>
</dbReference>
<sequence length="110" mass="12066">MKKIANYLLIDKQEEIYTISMTAELQDDIGTVGYVELAQVEQVAADDLLLNLEASKTVMGIHSPLAGRVLAFNQALEVTPSLLNSEKAEENWIVKLTDVSLVDFAALEDA</sequence>
<dbReference type="Gene3D" id="2.40.50.100">
    <property type="match status" value="1"/>
</dbReference>
<dbReference type="GO" id="GO:0009249">
    <property type="term" value="P:protein lipoylation"/>
    <property type="evidence" value="ECO:0007669"/>
    <property type="project" value="TreeGrafter"/>
</dbReference>
<organism evidence="2 3">
    <name type="scientific">Streptococcus cuniculipharyngis</name>
    <dbReference type="NCBI Taxonomy" id="1562651"/>
    <lineage>
        <taxon>Bacteria</taxon>
        <taxon>Bacillati</taxon>
        <taxon>Bacillota</taxon>
        <taxon>Bacilli</taxon>
        <taxon>Lactobacillales</taxon>
        <taxon>Streptococcaceae</taxon>
        <taxon>Streptococcus</taxon>
    </lineage>
</organism>
<proteinExistence type="predicted"/>
<dbReference type="EMBL" id="VOHL01000001">
    <property type="protein sequence ID" value="TWS98823.1"/>
    <property type="molecule type" value="Genomic_DNA"/>
</dbReference>
<keyword evidence="1" id="KW-0450">Lipoyl</keyword>
<dbReference type="SUPFAM" id="SSF51230">
    <property type="entry name" value="Single hybrid motif"/>
    <property type="match status" value="1"/>
</dbReference>
<keyword evidence="3" id="KW-1185">Reference proteome</keyword>
<dbReference type="GO" id="GO:0019464">
    <property type="term" value="P:glycine decarboxylation via glycine cleavage system"/>
    <property type="evidence" value="ECO:0007669"/>
    <property type="project" value="InterPro"/>
</dbReference>
<dbReference type="CDD" id="cd06848">
    <property type="entry name" value="GCS_H"/>
    <property type="match status" value="1"/>
</dbReference>
<reference evidence="2 3" key="1">
    <citation type="submission" date="2019-08" db="EMBL/GenBank/DDBJ databases">
        <authorList>
            <person name="Lei W."/>
        </authorList>
    </citation>
    <scope>NUCLEOTIDE SEQUENCE [LARGE SCALE GENOMIC DNA]</scope>
    <source>
        <strain evidence="2 3">CCUG 66496</strain>
    </source>
</reference>
<dbReference type="PANTHER" id="PTHR11715:SF3">
    <property type="entry name" value="GLYCINE CLEAVAGE SYSTEM H PROTEIN-RELATED"/>
    <property type="match status" value="1"/>
</dbReference>
<dbReference type="OrthoDB" id="2401220at2"/>
<accession>A0A5C5SFA8</accession>
<evidence type="ECO:0000313" key="2">
    <source>
        <dbReference type="EMBL" id="TWS98823.1"/>
    </source>
</evidence>
<evidence type="ECO:0000313" key="3">
    <source>
        <dbReference type="Proteomes" id="UP000317430"/>
    </source>
</evidence>
<dbReference type="InterPro" id="IPR002930">
    <property type="entry name" value="GCV_H"/>
</dbReference>
<protein>
    <submittedName>
        <fullName evidence="2">Glycine cleavage system protein H</fullName>
    </submittedName>
</protein>
<gene>
    <name evidence="2" type="ORF">FRX57_01010</name>
</gene>
<dbReference type="GO" id="GO:0005829">
    <property type="term" value="C:cytosol"/>
    <property type="evidence" value="ECO:0007669"/>
    <property type="project" value="TreeGrafter"/>
</dbReference>
<dbReference type="InterPro" id="IPR011053">
    <property type="entry name" value="Single_hybrid_motif"/>
</dbReference>